<dbReference type="Pfam" id="PF21365">
    <property type="entry name" value="Glyco_hydro_31_3rd"/>
    <property type="match status" value="1"/>
</dbReference>
<dbReference type="SUPFAM" id="SSF51011">
    <property type="entry name" value="Glycosyl hydrolase domain"/>
    <property type="match status" value="1"/>
</dbReference>
<proteinExistence type="predicted"/>
<accession>A0ABQ9ABI7</accession>
<evidence type="ECO:0000259" key="1">
    <source>
        <dbReference type="Pfam" id="PF21365"/>
    </source>
</evidence>
<dbReference type="PANTHER" id="PTHR22762:SF133">
    <property type="entry name" value="P-TYPE DOMAIN-CONTAINING PROTEIN"/>
    <property type="match status" value="1"/>
</dbReference>
<sequence length="168" mass="18503">MYEAQMKGTPIARPLFFSFPQDIKTYEISSQFLVGKGVMVSPVLNPGAVSVDAYFPAGKWFDLFNHTNSVTADSGKFIKLDAPADHINVHVREGNILTLQGEAMATREARKTPFHLLVVLSSHENSTGEVFLDDGESVEMGGEGKKCIPNHSQIIELCGFNNYNLQII</sequence>
<reference evidence="2" key="2">
    <citation type="journal article" date="2023" name="Int. J. Mol. Sci.">
        <title>De Novo Assembly and Annotation of 11 Diverse Shrub Willow (Salix) Genomes Reveals Novel Gene Organization in Sex-Linked Regions.</title>
        <authorList>
            <person name="Hyden B."/>
            <person name="Feng K."/>
            <person name="Yates T.B."/>
            <person name="Jawdy S."/>
            <person name="Cereghino C."/>
            <person name="Smart L.B."/>
            <person name="Muchero W."/>
        </authorList>
    </citation>
    <scope>NUCLEOTIDE SEQUENCE</scope>
    <source>
        <tissue evidence="2">Shoot tip</tissue>
    </source>
</reference>
<evidence type="ECO:0000313" key="2">
    <source>
        <dbReference type="EMBL" id="KAJ6332593.1"/>
    </source>
</evidence>
<reference evidence="2" key="1">
    <citation type="submission" date="2022-10" db="EMBL/GenBank/DDBJ databases">
        <authorList>
            <person name="Hyden B.L."/>
            <person name="Feng K."/>
            <person name="Yates T."/>
            <person name="Jawdy S."/>
            <person name="Smart L.B."/>
            <person name="Muchero W."/>
        </authorList>
    </citation>
    <scope>NUCLEOTIDE SEQUENCE</scope>
    <source>
        <tissue evidence="2">Shoot tip</tissue>
    </source>
</reference>
<organism evidence="2 3">
    <name type="scientific">Salix suchowensis</name>
    <dbReference type="NCBI Taxonomy" id="1278906"/>
    <lineage>
        <taxon>Eukaryota</taxon>
        <taxon>Viridiplantae</taxon>
        <taxon>Streptophyta</taxon>
        <taxon>Embryophyta</taxon>
        <taxon>Tracheophyta</taxon>
        <taxon>Spermatophyta</taxon>
        <taxon>Magnoliopsida</taxon>
        <taxon>eudicotyledons</taxon>
        <taxon>Gunneridae</taxon>
        <taxon>Pentapetalae</taxon>
        <taxon>rosids</taxon>
        <taxon>fabids</taxon>
        <taxon>Malpighiales</taxon>
        <taxon>Salicaceae</taxon>
        <taxon>Saliceae</taxon>
        <taxon>Salix</taxon>
    </lineage>
</organism>
<comment type="caution">
    <text evidence="2">The sequence shown here is derived from an EMBL/GenBank/DDBJ whole genome shotgun (WGS) entry which is preliminary data.</text>
</comment>
<dbReference type="EMBL" id="JAPFFI010000021">
    <property type="protein sequence ID" value="KAJ6332593.1"/>
    <property type="molecule type" value="Genomic_DNA"/>
</dbReference>
<feature type="domain" description="Glycosyl hydrolase family 31 C-terminal" evidence="1">
    <location>
        <begin position="8"/>
        <end position="97"/>
    </location>
</feature>
<dbReference type="Gene3D" id="2.60.40.1180">
    <property type="entry name" value="Golgi alpha-mannosidase II"/>
    <property type="match status" value="2"/>
</dbReference>
<evidence type="ECO:0000313" key="3">
    <source>
        <dbReference type="Proteomes" id="UP001141253"/>
    </source>
</evidence>
<dbReference type="Proteomes" id="UP001141253">
    <property type="component" value="Chromosome 11"/>
</dbReference>
<dbReference type="PANTHER" id="PTHR22762">
    <property type="entry name" value="ALPHA-GLUCOSIDASE"/>
    <property type="match status" value="1"/>
</dbReference>
<gene>
    <name evidence="2" type="ORF">OIU77_008622</name>
</gene>
<protein>
    <recommendedName>
        <fullName evidence="1">Glycosyl hydrolase family 31 C-terminal domain-containing protein</fullName>
    </recommendedName>
</protein>
<name>A0ABQ9ABI7_9ROSI</name>
<dbReference type="InterPro" id="IPR013780">
    <property type="entry name" value="Glyco_hydro_b"/>
</dbReference>
<keyword evidence="3" id="KW-1185">Reference proteome</keyword>
<dbReference type="InterPro" id="IPR048395">
    <property type="entry name" value="Glyco_hydro_31_C"/>
</dbReference>